<keyword evidence="3" id="KW-0547">Nucleotide-binding</keyword>
<evidence type="ECO:0000259" key="5">
    <source>
        <dbReference type="PROSITE" id="PS50893"/>
    </source>
</evidence>
<keyword evidence="4 6" id="KW-0067">ATP-binding</keyword>
<dbReference type="SMART" id="SM00382">
    <property type="entry name" value="AAA"/>
    <property type="match status" value="1"/>
</dbReference>
<reference evidence="6" key="1">
    <citation type="journal article" date="2020" name="mSystems">
        <title>Genome- and Community-Level Interaction Insights into Carbon Utilization and Element Cycling Functions of Hydrothermarchaeota in Hydrothermal Sediment.</title>
        <authorList>
            <person name="Zhou Z."/>
            <person name="Liu Y."/>
            <person name="Xu W."/>
            <person name="Pan J."/>
            <person name="Luo Z.H."/>
            <person name="Li M."/>
        </authorList>
    </citation>
    <scope>NUCLEOTIDE SEQUENCE [LARGE SCALE GENOMIC DNA]</scope>
    <source>
        <strain evidence="6">SpSt-788</strain>
    </source>
</reference>
<dbReference type="AlphaFoldDB" id="A0A7C4AJU3"/>
<dbReference type="InterPro" id="IPR027417">
    <property type="entry name" value="P-loop_NTPase"/>
</dbReference>
<dbReference type="GO" id="GO:0005524">
    <property type="term" value="F:ATP binding"/>
    <property type="evidence" value="ECO:0007669"/>
    <property type="project" value="UniProtKB-KW"/>
</dbReference>
<sequence length="250" mass="28345">MKQNILKILPVKTKPVITLTEVSYSVNGVVILEDVSLQINEGCYLGVVGPNGAGKTTLLRLILGIIKPDKGEVLIYGQKPEEYLKSEPVGYLPQRISQVIYEFPITVEELVKSGFETIERDSLQWALDVFRISNLRRKPLRELSGGERQKAFLARAIVSKPRILLLDEPTTGIDPTSRDELLQILENLNRDFGITILVVTHDIGTFAHEAKCLLCLNRRVVCLGEPQKILKEEYMRMLYPEHIVFPHRDD</sequence>
<comment type="similarity">
    <text evidence="1">Belongs to the ABC transporter superfamily.</text>
</comment>
<evidence type="ECO:0000256" key="3">
    <source>
        <dbReference type="ARBA" id="ARBA00022741"/>
    </source>
</evidence>
<dbReference type="EMBL" id="DTHO01000053">
    <property type="protein sequence ID" value="HGG99742.1"/>
    <property type="molecule type" value="Genomic_DNA"/>
</dbReference>
<dbReference type="SUPFAM" id="SSF52540">
    <property type="entry name" value="P-loop containing nucleoside triphosphate hydrolases"/>
    <property type="match status" value="1"/>
</dbReference>
<comment type="caution">
    <text evidence="6">The sequence shown here is derived from an EMBL/GenBank/DDBJ whole genome shotgun (WGS) entry which is preliminary data.</text>
</comment>
<protein>
    <submittedName>
        <fullName evidence="6">Metal ABC transporter ATP-binding protein</fullName>
    </submittedName>
</protein>
<dbReference type="CDD" id="cd03235">
    <property type="entry name" value="ABC_Metallic_Cations"/>
    <property type="match status" value="1"/>
</dbReference>
<dbReference type="Gene3D" id="3.40.50.300">
    <property type="entry name" value="P-loop containing nucleotide triphosphate hydrolases"/>
    <property type="match status" value="1"/>
</dbReference>
<gene>
    <name evidence="6" type="ORF">ENV75_04765</name>
</gene>
<dbReference type="FunFam" id="3.40.50.300:FF:000134">
    <property type="entry name" value="Iron-enterobactin ABC transporter ATP-binding protein"/>
    <property type="match status" value="1"/>
</dbReference>
<accession>A0A7C4AJU3</accession>
<keyword evidence="2" id="KW-0813">Transport</keyword>
<name>A0A7C4AJU3_9BACT</name>
<dbReference type="Pfam" id="PF00005">
    <property type="entry name" value="ABC_tran"/>
    <property type="match status" value="1"/>
</dbReference>
<evidence type="ECO:0000256" key="2">
    <source>
        <dbReference type="ARBA" id="ARBA00022448"/>
    </source>
</evidence>
<evidence type="ECO:0000256" key="4">
    <source>
        <dbReference type="ARBA" id="ARBA00022840"/>
    </source>
</evidence>
<dbReference type="PROSITE" id="PS50893">
    <property type="entry name" value="ABC_TRANSPORTER_2"/>
    <property type="match status" value="1"/>
</dbReference>
<dbReference type="InterPro" id="IPR050153">
    <property type="entry name" value="Metal_Ion_Import_ABC"/>
</dbReference>
<dbReference type="InterPro" id="IPR003593">
    <property type="entry name" value="AAA+_ATPase"/>
</dbReference>
<evidence type="ECO:0000313" key="6">
    <source>
        <dbReference type="EMBL" id="HGG99742.1"/>
    </source>
</evidence>
<dbReference type="GO" id="GO:0016887">
    <property type="term" value="F:ATP hydrolysis activity"/>
    <property type="evidence" value="ECO:0007669"/>
    <property type="project" value="InterPro"/>
</dbReference>
<dbReference type="PANTHER" id="PTHR42734:SF17">
    <property type="entry name" value="METAL TRANSPORT SYSTEM ATP-BINDING PROTEIN TM_0124-RELATED"/>
    <property type="match status" value="1"/>
</dbReference>
<evidence type="ECO:0000256" key="1">
    <source>
        <dbReference type="ARBA" id="ARBA00005417"/>
    </source>
</evidence>
<dbReference type="PANTHER" id="PTHR42734">
    <property type="entry name" value="METAL TRANSPORT SYSTEM ATP-BINDING PROTEIN TM_0124-RELATED"/>
    <property type="match status" value="1"/>
</dbReference>
<dbReference type="InterPro" id="IPR003439">
    <property type="entry name" value="ABC_transporter-like_ATP-bd"/>
</dbReference>
<dbReference type="PROSITE" id="PS00211">
    <property type="entry name" value="ABC_TRANSPORTER_1"/>
    <property type="match status" value="1"/>
</dbReference>
<proteinExistence type="inferred from homology"/>
<dbReference type="InterPro" id="IPR017871">
    <property type="entry name" value="ABC_transporter-like_CS"/>
</dbReference>
<feature type="domain" description="ABC transporter" evidence="5">
    <location>
        <begin position="17"/>
        <end position="243"/>
    </location>
</feature>
<organism evidence="6">
    <name type="scientific">Thermodesulfovibrio aggregans</name>
    <dbReference type="NCBI Taxonomy" id="86166"/>
    <lineage>
        <taxon>Bacteria</taxon>
        <taxon>Pseudomonadati</taxon>
        <taxon>Nitrospirota</taxon>
        <taxon>Thermodesulfovibrionia</taxon>
        <taxon>Thermodesulfovibrionales</taxon>
        <taxon>Thermodesulfovibrionaceae</taxon>
        <taxon>Thermodesulfovibrio</taxon>
    </lineage>
</organism>